<protein>
    <submittedName>
        <fullName evidence="2">Uncharacterized protein</fullName>
    </submittedName>
</protein>
<evidence type="ECO:0000313" key="3">
    <source>
        <dbReference type="Proteomes" id="UP000055048"/>
    </source>
</evidence>
<gene>
    <name evidence="2" type="ORF">T05_16507</name>
</gene>
<dbReference type="EMBL" id="JYDJ01000018">
    <property type="protein sequence ID" value="KRX49255.1"/>
    <property type="molecule type" value="Genomic_DNA"/>
</dbReference>
<dbReference type="AlphaFoldDB" id="A0A0V0UEN5"/>
<evidence type="ECO:0000256" key="1">
    <source>
        <dbReference type="SAM" id="MobiDB-lite"/>
    </source>
</evidence>
<organism evidence="2 3">
    <name type="scientific">Trichinella murrelli</name>
    <dbReference type="NCBI Taxonomy" id="144512"/>
    <lineage>
        <taxon>Eukaryota</taxon>
        <taxon>Metazoa</taxon>
        <taxon>Ecdysozoa</taxon>
        <taxon>Nematoda</taxon>
        <taxon>Enoplea</taxon>
        <taxon>Dorylaimia</taxon>
        <taxon>Trichinellida</taxon>
        <taxon>Trichinellidae</taxon>
        <taxon>Trichinella</taxon>
    </lineage>
</organism>
<accession>A0A0V0UEN5</accession>
<evidence type="ECO:0000313" key="2">
    <source>
        <dbReference type="EMBL" id="KRX49255.1"/>
    </source>
</evidence>
<dbReference type="Proteomes" id="UP000055048">
    <property type="component" value="Unassembled WGS sequence"/>
</dbReference>
<keyword evidence="3" id="KW-1185">Reference proteome</keyword>
<comment type="caution">
    <text evidence="2">The sequence shown here is derived from an EMBL/GenBank/DDBJ whole genome shotgun (WGS) entry which is preliminary data.</text>
</comment>
<reference evidence="2 3" key="1">
    <citation type="submission" date="2015-01" db="EMBL/GenBank/DDBJ databases">
        <title>Evolution of Trichinella species and genotypes.</title>
        <authorList>
            <person name="Korhonen P.K."/>
            <person name="Edoardo P."/>
            <person name="Giuseppe L.R."/>
            <person name="Gasser R.B."/>
        </authorList>
    </citation>
    <scope>NUCLEOTIDE SEQUENCE [LARGE SCALE GENOMIC DNA]</scope>
    <source>
        <strain evidence="2">ISS417</strain>
    </source>
</reference>
<sequence>MSGHKCAQTGLVGKTDFIGQFLMLTTSRLGEMGEKQLRPSEFRPTSVGTDAEKAVPEVNNLAWMVLDLCFFAVGISFKTYRTTTNVGYRCSGVEHRSQPVENARPYTRTHVQDDFLSIRTIPPSISETRIAWNECPIWRREKIIRSPVLRMNDDQNEQADLGLPNFIRPSQTPTGKQFNSNRPSSVCCPPVRMESSPVMAAARRRQPTPAVAEGQPPTSPFPFHNIQADKTLVHVVNQQQLQLVSGNGYALDKLLNGCCCRMHNQDRKLVPEGNIDQFEITLPGEMEQKASLRCGKWRSCKFSAALGCLSERENTFSQYK</sequence>
<dbReference type="OrthoDB" id="10311496at2759"/>
<feature type="compositionally biased region" description="Polar residues" evidence="1">
    <location>
        <begin position="171"/>
        <end position="184"/>
    </location>
</feature>
<name>A0A0V0UEN5_9BILA</name>
<proteinExistence type="predicted"/>
<feature type="region of interest" description="Disordered" evidence="1">
    <location>
        <begin position="171"/>
        <end position="190"/>
    </location>
</feature>